<evidence type="ECO:0000313" key="6">
    <source>
        <dbReference type="EMBL" id="UZD54328.1"/>
    </source>
</evidence>
<name>A0ABY6MQP2_9BURK</name>
<feature type="transmembrane region" description="Helical" evidence="5">
    <location>
        <begin position="265"/>
        <end position="282"/>
    </location>
</feature>
<feature type="transmembrane region" description="Helical" evidence="5">
    <location>
        <begin position="88"/>
        <end position="106"/>
    </location>
</feature>
<reference evidence="6" key="1">
    <citation type="submission" date="2022-10" db="EMBL/GenBank/DDBJ databases">
        <title>Complete genome sequence of Schlegelella aquatica LMG 23380.</title>
        <authorList>
            <person name="Musilova J."/>
            <person name="Kourilova X."/>
            <person name="Bezdicek M."/>
            <person name="Hermankova K."/>
            <person name="Obruca S."/>
            <person name="Sedlar K."/>
        </authorList>
    </citation>
    <scope>NUCLEOTIDE SEQUENCE</scope>
    <source>
        <strain evidence="6">LMG 23380</strain>
    </source>
</reference>
<dbReference type="InterPro" id="IPR038665">
    <property type="entry name" value="Voltage-dep_anion_channel_sf"/>
</dbReference>
<evidence type="ECO:0000256" key="3">
    <source>
        <dbReference type="ARBA" id="ARBA00022989"/>
    </source>
</evidence>
<evidence type="ECO:0000256" key="5">
    <source>
        <dbReference type="SAM" id="Phobius"/>
    </source>
</evidence>
<feature type="transmembrane region" description="Helical" evidence="5">
    <location>
        <begin position="234"/>
        <end position="253"/>
    </location>
</feature>
<protein>
    <submittedName>
        <fullName evidence="6">SLAC1 anion channel family protein</fullName>
    </submittedName>
</protein>
<keyword evidence="4 5" id="KW-0472">Membrane</keyword>
<feature type="transmembrane region" description="Helical" evidence="5">
    <location>
        <begin position="209"/>
        <end position="228"/>
    </location>
</feature>
<dbReference type="RefSeq" id="WP_264891897.1">
    <property type="nucleotide sequence ID" value="NZ_CP110257.1"/>
</dbReference>
<dbReference type="Proteomes" id="UP001163266">
    <property type="component" value="Chromosome"/>
</dbReference>
<dbReference type="PANTHER" id="PTHR37955">
    <property type="entry name" value="TELLURITE RESISTANCE PROTEIN TEHA"/>
    <property type="match status" value="1"/>
</dbReference>
<feature type="transmembrane region" description="Helical" evidence="5">
    <location>
        <begin position="12"/>
        <end position="34"/>
    </location>
</feature>
<keyword evidence="2 5" id="KW-0812">Transmembrane</keyword>
<feature type="transmembrane region" description="Helical" evidence="5">
    <location>
        <begin position="144"/>
        <end position="164"/>
    </location>
</feature>
<comment type="subcellular location">
    <subcellularLocation>
        <location evidence="1">Membrane</location>
        <topology evidence="1">Multi-pass membrane protein</topology>
    </subcellularLocation>
</comment>
<accession>A0ABY6MQP2</accession>
<dbReference type="PANTHER" id="PTHR37955:SF1">
    <property type="entry name" value="DEP DOMAIN-CONTAINING PROTEIN"/>
    <property type="match status" value="1"/>
</dbReference>
<feature type="transmembrane region" description="Helical" evidence="5">
    <location>
        <begin position="46"/>
        <end position="68"/>
    </location>
</feature>
<evidence type="ECO:0000256" key="2">
    <source>
        <dbReference type="ARBA" id="ARBA00022692"/>
    </source>
</evidence>
<evidence type="ECO:0000256" key="4">
    <source>
        <dbReference type="ARBA" id="ARBA00023136"/>
    </source>
</evidence>
<feature type="transmembrane region" description="Helical" evidence="5">
    <location>
        <begin position="118"/>
        <end position="137"/>
    </location>
</feature>
<feature type="transmembrane region" description="Helical" evidence="5">
    <location>
        <begin position="176"/>
        <end position="197"/>
    </location>
</feature>
<organism evidence="6 7">
    <name type="scientific">Caldimonas aquatica</name>
    <dbReference type="NCBI Taxonomy" id="376175"/>
    <lineage>
        <taxon>Bacteria</taxon>
        <taxon>Pseudomonadati</taxon>
        <taxon>Pseudomonadota</taxon>
        <taxon>Betaproteobacteria</taxon>
        <taxon>Burkholderiales</taxon>
        <taxon>Sphaerotilaceae</taxon>
        <taxon>Caldimonas</taxon>
    </lineage>
</organism>
<gene>
    <name evidence="6" type="ORF">OMP39_11695</name>
</gene>
<sequence>MTSRPPHAAQPLRFLMPGWFAAVMGLSGLALAWWGARHALGELAAGVSALLALVAALAFMLLALLSIVRWQRHPDAVREDLHHPVRHAFWATIPISGMLLATLWVAHRGASEGARALWWVSSLAQLAVTVAVTARWWKGNQPGGLVWPAITPALFIPIVGNVLAPLAGVPLGHPEWSAAQFGIGLVFWPVVLVLIMVRKATTGLWPERLLPTAFIHVAPPAVGALSLMQFGAPVLVVWAAWGMALVFLLWAATQVRRIASLPFGVPHWAMSFPLAAFSGLTLRLSEAGHGGMQLLGVVALSLTSLVIAGLVLGTARGLRQGTLLVPEPAPAAPVLGADVPSGRA</sequence>
<evidence type="ECO:0000313" key="7">
    <source>
        <dbReference type="Proteomes" id="UP001163266"/>
    </source>
</evidence>
<dbReference type="InterPro" id="IPR004695">
    <property type="entry name" value="SLAC1/Mae1/Ssu1/TehA"/>
</dbReference>
<evidence type="ECO:0000256" key="1">
    <source>
        <dbReference type="ARBA" id="ARBA00004141"/>
    </source>
</evidence>
<dbReference type="Gene3D" id="1.50.10.150">
    <property type="entry name" value="Voltage-dependent anion channel"/>
    <property type="match status" value="1"/>
</dbReference>
<proteinExistence type="predicted"/>
<dbReference type="InterPro" id="IPR052951">
    <property type="entry name" value="Tellurite_res_ion_channel"/>
</dbReference>
<feature type="transmembrane region" description="Helical" evidence="5">
    <location>
        <begin position="294"/>
        <end position="313"/>
    </location>
</feature>
<dbReference type="EMBL" id="CP110257">
    <property type="protein sequence ID" value="UZD54328.1"/>
    <property type="molecule type" value="Genomic_DNA"/>
</dbReference>
<keyword evidence="3 5" id="KW-1133">Transmembrane helix</keyword>
<dbReference type="Pfam" id="PF03595">
    <property type="entry name" value="SLAC1"/>
    <property type="match status" value="1"/>
</dbReference>
<dbReference type="CDD" id="cd09323">
    <property type="entry name" value="TDT_SLAC1_like"/>
    <property type="match status" value="1"/>
</dbReference>
<keyword evidence="7" id="KW-1185">Reference proteome</keyword>